<reference evidence="1" key="1">
    <citation type="submission" date="2023-10" db="EMBL/GenBank/DDBJ databases">
        <title>Genome assembly of Pristionchus species.</title>
        <authorList>
            <person name="Yoshida K."/>
            <person name="Sommer R.J."/>
        </authorList>
    </citation>
    <scope>NUCLEOTIDE SEQUENCE</scope>
    <source>
        <strain evidence="1">RS0144</strain>
    </source>
</reference>
<dbReference type="AlphaFoldDB" id="A0AAV5UKG1"/>
<evidence type="ECO:0000313" key="1">
    <source>
        <dbReference type="EMBL" id="GMT07082.1"/>
    </source>
</evidence>
<feature type="non-terminal residue" evidence="1">
    <location>
        <position position="1"/>
    </location>
</feature>
<keyword evidence="2" id="KW-1185">Reference proteome</keyword>
<dbReference type="EMBL" id="BTSX01000006">
    <property type="protein sequence ID" value="GMT07082.1"/>
    <property type="molecule type" value="Genomic_DNA"/>
</dbReference>
<dbReference type="Proteomes" id="UP001432027">
    <property type="component" value="Unassembled WGS sequence"/>
</dbReference>
<name>A0AAV5UKG1_9BILA</name>
<protein>
    <submittedName>
        <fullName evidence="1">Uncharacterized protein</fullName>
    </submittedName>
</protein>
<sequence>LVLLPLLFFSANADCFNATIRFRCNYEGHDRDYYGPVVTTLWDDNYPIFGGDKKILTVNTMLEIGKPTTIEIKDPRDDCWFYEPYVKIISYCPNKAKQHNKISKEWHSYFIKTFGKSMHSKKNVRAFYLSSACRKIPSNSSNVLTIQLANEHEC</sequence>
<gene>
    <name evidence="1" type="ORF">PENTCL1PPCAC_29256</name>
</gene>
<proteinExistence type="predicted"/>
<organism evidence="1 2">
    <name type="scientific">Pristionchus entomophagus</name>
    <dbReference type="NCBI Taxonomy" id="358040"/>
    <lineage>
        <taxon>Eukaryota</taxon>
        <taxon>Metazoa</taxon>
        <taxon>Ecdysozoa</taxon>
        <taxon>Nematoda</taxon>
        <taxon>Chromadorea</taxon>
        <taxon>Rhabditida</taxon>
        <taxon>Rhabditina</taxon>
        <taxon>Diplogasteromorpha</taxon>
        <taxon>Diplogasteroidea</taxon>
        <taxon>Neodiplogasteridae</taxon>
        <taxon>Pristionchus</taxon>
    </lineage>
</organism>
<accession>A0AAV5UKG1</accession>
<comment type="caution">
    <text evidence="1">The sequence shown here is derived from an EMBL/GenBank/DDBJ whole genome shotgun (WGS) entry which is preliminary data.</text>
</comment>
<evidence type="ECO:0000313" key="2">
    <source>
        <dbReference type="Proteomes" id="UP001432027"/>
    </source>
</evidence>